<dbReference type="HOGENOM" id="CLU_2237064_0_0_1"/>
<dbReference type="Proteomes" id="UP000001194">
    <property type="component" value="Unassembled WGS sequence"/>
</dbReference>
<sequence length="105" mass="11621">MMRCMATGHTLSWGVLGGTPFKRMRVDKSGLDAGSCSDLLALLKEFHAPGFLHAILGMRVQFRRGLHVFFPFRVSLFLSSSLLLISLTSSSFYAATQDEARRPAQ</sequence>
<name>B0DAN0_LACBS</name>
<evidence type="ECO:0000313" key="2">
    <source>
        <dbReference type="EMBL" id="EDR08778.1"/>
    </source>
</evidence>
<evidence type="ECO:0000256" key="1">
    <source>
        <dbReference type="SAM" id="Phobius"/>
    </source>
</evidence>
<organism evidence="3">
    <name type="scientific">Laccaria bicolor (strain S238N-H82 / ATCC MYA-4686)</name>
    <name type="common">Bicoloured deceiver</name>
    <name type="synonym">Laccaria laccata var. bicolor</name>
    <dbReference type="NCBI Taxonomy" id="486041"/>
    <lineage>
        <taxon>Eukaryota</taxon>
        <taxon>Fungi</taxon>
        <taxon>Dikarya</taxon>
        <taxon>Basidiomycota</taxon>
        <taxon>Agaricomycotina</taxon>
        <taxon>Agaricomycetes</taxon>
        <taxon>Agaricomycetidae</taxon>
        <taxon>Agaricales</taxon>
        <taxon>Agaricineae</taxon>
        <taxon>Hydnangiaceae</taxon>
        <taxon>Laccaria</taxon>
    </lineage>
</organism>
<dbReference type="KEGG" id="lbc:LACBIDRAFT_327098"/>
<dbReference type="EMBL" id="DS547101">
    <property type="protein sequence ID" value="EDR08778.1"/>
    <property type="molecule type" value="Genomic_DNA"/>
</dbReference>
<feature type="transmembrane region" description="Helical" evidence="1">
    <location>
        <begin position="74"/>
        <end position="95"/>
    </location>
</feature>
<proteinExistence type="predicted"/>
<dbReference type="RefSeq" id="XP_001881003.1">
    <property type="nucleotide sequence ID" value="XM_001880968.1"/>
</dbReference>
<dbReference type="GeneID" id="6076338"/>
<reference evidence="2 3" key="1">
    <citation type="journal article" date="2008" name="Nature">
        <title>The genome of Laccaria bicolor provides insights into mycorrhizal symbiosis.</title>
        <authorList>
            <person name="Martin F."/>
            <person name="Aerts A."/>
            <person name="Ahren D."/>
            <person name="Brun A."/>
            <person name="Danchin E.G.J."/>
            <person name="Duchaussoy F."/>
            <person name="Gibon J."/>
            <person name="Kohler A."/>
            <person name="Lindquist E."/>
            <person name="Pereda V."/>
            <person name="Salamov A."/>
            <person name="Shapiro H.J."/>
            <person name="Wuyts J."/>
            <person name="Blaudez D."/>
            <person name="Buee M."/>
            <person name="Brokstein P."/>
            <person name="Canbaeck B."/>
            <person name="Cohen D."/>
            <person name="Courty P.E."/>
            <person name="Coutinho P.M."/>
            <person name="Delaruelle C."/>
            <person name="Detter J.C."/>
            <person name="Deveau A."/>
            <person name="DiFazio S."/>
            <person name="Duplessis S."/>
            <person name="Fraissinet-Tachet L."/>
            <person name="Lucic E."/>
            <person name="Frey-Klett P."/>
            <person name="Fourrey C."/>
            <person name="Feussner I."/>
            <person name="Gay G."/>
            <person name="Grimwood J."/>
            <person name="Hoegger P.J."/>
            <person name="Jain P."/>
            <person name="Kilaru S."/>
            <person name="Labbe J."/>
            <person name="Lin Y.C."/>
            <person name="Legue V."/>
            <person name="Le Tacon F."/>
            <person name="Marmeisse R."/>
            <person name="Melayah D."/>
            <person name="Montanini B."/>
            <person name="Muratet M."/>
            <person name="Nehls U."/>
            <person name="Niculita-Hirzel H."/>
            <person name="Oudot-Le Secq M.P."/>
            <person name="Peter M."/>
            <person name="Quesneville H."/>
            <person name="Rajashekar B."/>
            <person name="Reich M."/>
            <person name="Rouhier N."/>
            <person name="Schmutz J."/>
            <person name="Yin T."/>
            <person name="Chalot M."/>
            <person name="Henrissat B."/>
            <person name="Kuees U."/>
            <person name="Lucas S."/>
            <person name="Van de Peer Y."/>
            <person name="Podila G.K."/>
            <person name="Polle A."/>
            <person name="Pukkila P.J."/>
            <person name="Richardson P.M."/>
            <person name="Rouze P."/>
            <person name="Sanders I.R."/>
            <person name="Stajich J.E."/>
            <person name="Tunlid A."/>
            <person name="Tuskan G."/>
            <person name="Grigoriev I.V."/>
        </authorList>
    </citation>
    <scope>NUCLEOTIDE SEQUENCE [LARGE SCALE GENOMIC DNA]</scope>
    <source>
        <strain evidence="3">S238N-H82 / ATCC MYA-4686</strain>
    </source>
</reference>
<protein>
    <submittedName>
        <fullName evidence="2">Predicted protein</fullName>
    </submittedName>
</protein>
<keyword evidence="1" id="KW-0812">Transmembrane</keyword>
<gene>
    <name evidence="2" type="ORF">LACBIDRAFT_327098</name>
</gene>
<keyword evidence="1" id="KW-1133">Transmembrane helix</keyword>
<keyword evidence="1" id="KW-0472">Membrane</keyword>
<evidence type="ECO:0000313" key="3">
    <source>
        <dbReference type="Proteomes" id="UP000001194"/>
    </source>
</evidence>
<dbReference type="AlphaFoldDB" id="B0DAN0"/>
<accession>B0DAN0</accession>
<keyword evidence="3" id="KW-1185">Reference proteome</keyword>
<dbReference type="InParanoid" id="B0DAN0"/>